<dbReference type="Pfam" id="PF03372">
    <property type="entry name" value="Exo_endo_phos"/>
    <property type="match status" value="1"/>
</dbReference>
<dbReference type="InterPro" id="IPR050410">
    <property type="entry name" value="CCR4/nocturin_mRNA_transcr"/>
</dbReference>
<dbReference type="InterPro" id="IPR036691">
    <property type="entry name" value="Endo/exonu/phosph_ase_sf"/>
</dbReference>
<dbReference type="Gene3D" id="3.60.10.10">
    <property type="entry name" value="Endonuclease/exonuclease/phosphatase"/>
    <property type="match status" value="1"/>
</dbReference>
<proteinExistence type="predicted"/>
<dbReference type="HOGENOM" id="CLU_858445_0_0_1"/>
<dbReference type="InParanoid" id="H2ATS1"/>
<name>H2ATS1_KAZAF</name>
<dbReference type="FunCoup" id="H2ATS1">
    <property type="interactions" value="83"/>
</dbReference>
<evidence type="ECO:0000313" key="2">
    <source>
        <dbReference type="EMBL" id="CCF57771.1"/>
    </source>
</evidence>
<dbReference type="EMBL" id="HE650824">
    <property type="protein sequence ID" value="CCF57771.1"/>
    <property type="molecule type" value="Genomic_DNA"/>
</dbReference>
<dbReference type="SUPFAM" id="SSF56219">
    <property type="entry name" value="DNase I-like"/>
    <property type="match status" value="1"/>
</dbReference>
<keyword evidence="3" id="KW-1185">Reference proteome</keyword>
<evidence type="ECO:0000259" key="1">
    <source>
        <dbReference type="Pfam" id="PF03372"/>
    </source>
</evidence>
<feature type="domain" description="Endonuclease/exonuclease/phosphatase" evidence="1">
    <location>
        <begin position="25"/>
        <end position="346"/>
    </location>
</feature>
<dbReference type="PANTHER" id="PTHR12121">
    <property type="entry name" value="CARBON CATABOLITE REPRESSOR PROTEIN 4"/>
    <property type="match status" value="1"/>
</dbReference>
<dbReference type="STRING" id="1071382.H2ATS1"/>
<dbReference type="OrthoDB" id="428734at2759"/>
<dbReference type="RefSeq" id="XP_003956906.1">
    <property type="nucleotide sequence ID" value="XM_003956857.1"/>
</dbReference>
<dbReference type="PANTHER" id="PTHR12121:SF11">
    <property type="entry name" value="RNA EXONUCLEASE NGL1"/>
    <property type="match status" value="1"/>
</dbReference>
<dbReference type="eggNOG" id="KOG0620">
    <property type="taxonomic scope" value="Eukaryota"/>
</dbReference>
<evidence type="ECO:0000313" key="3">
    <source>
        <dbReference type="Proteomes" id="UP000005220"/>
    </source>
</evidence>
<accession>H2ATS1</accession>
<gene>
    <name evidence="2" type="primary">KAFR0D01250</name>
    <name evidence="2" type="ORF">KAFR_0D01250</name>
</gene>
<reference evidence="2 3" key="1">
    <citation type="journal article" date="2011" name="Proc. Natl. Acad. Sci. U.S.A.">
        <title>Evolutionary erosion of yeast sex chromosomes by mating-type switching accidents.</title>
        <authorList>
            <person name="Gordon J.L."/>
            <person name="Armisen D."/>
            <person name="Proux-Wera E."/>
            <person name="Oheigeartaigh S.S."/>
            <person name="Byrne K.P."/>
            <person name="Wolfe K.H."/>
        </authorList>
    </citation>
    <scope>NUCLEOTIDE SEQUENCE [LARGE SCALE GENOMIC DNA]</scope>
    <source>
        <strain evidence="3">ATCC 22294 / BCRC 22015 / CBS 2517 / CECT 1963 / NBRC 1671 / NRRL Y-8276</strain>
    </source>
</reference>
<dbReference type="KEGG" id="kaf:KAFR_0D01250"/>
<dbReference type="InterPro" id="IPR005135">
    <property type="entry name" value="Endo/exonuclease/phosphatase"/>
</dbReference>
<protein>
    <recommendedName>
        <fullName evidence="1">Endonuclease/exonuclease/phosphatase domain-containing protein</fullName>
    </recommendedName>
</protein>
<dbReference type="GO" id="GO:0000175">
    <property type="term" value="F:3'-5'-RNA exonuclease activity"/>
    <property type="evidence" value="ECO:0007669"/>
    <property type="project" value="TreeGrafter"/>
</dbReference>
<sequence>MFQRKLINVNNTISNSTNLSSFTLLTYNILSQSYMWPQVYKYVPAKYKSWEYRHKLLEYEILKLYNADIICLQELTSRDYEYYWRKKLSKFNKGSDFICKTPPKYWTKAADDLDGVGIFYNLDMFELIDSNGIRLSDFLISDFEQPELDYLASRKLVLTDGEGRQIKVSNILDVLEEKNQVCLFMTLKHKRTGATVVVVTTHLYWKYDEIKLTQCMIIMRQLSKIMKDQLKKDGSSFVKVLFAGDLNSNRNSVVINFLKGQILNNNKLNMLNPMRAYLNRTIYDDIPNSTYLNTCYSGKLKGVFDYIWYHDAEFRMTKILSGKEVSQELLELEQHGLPNADHPSDHIPVLAEFQIL</sequence>
<dbReference type="Proteomes" id="UP000005220">
    <property type="component" value="Chromosome 4"/>
</dbReference>
<organism evidence="2 3">
    <name type="scientific">Kazachstania africana (strain ATCC 22294 / BCRC 22015 / CBS 2517 / CECT 1963 / NBRC 1671 / NRRL Y-8276)</name>
    <name type="common">Yeast</name>
    <name type="synonym">Kluyveromyces africanus</name>
    <dbReference type="NCBI Taxonomy" id="1071382"/>
    <lineage>
        <taxon>Eukaryota</taxon>
        <taxon>Fungi</taxon>
        <taxon>Dikarya</taxon>
        <taxon>Ascomycota</taxon>
        <taxon>Saccharomycotina</taxon>
        <taxon>Saccharomycetes</taxon>
        <taxon>Saccharomycetales</taxon>
        <taxon>Saccharomycetaceae</taxon>
        <taxon>Kazachstania</taxon>
    </lineage>
</organism>
<dbReference type="AlphaFoldDB" id="H2ATS1"/>
<dbReference type="GeneID" id="13885729"/>